<dbReference type="GO" id="GO:0030130">
    <property type="term" value="C:clathrin coat of trans-Golgi network vesicle"/>
    <property type="evidence" value="ECO:0007669"/>
    <property type="project" value="TreeGrafter"/>
</dbReference>
<feature type="compositionally biased region" description="Low complexity" evidence="1">
    <location>
        <begin position="993"/>
        <end position="1005"/>
    </location>
</feature>
<sequence length="1359" mass="148923">MGIPQQGIGGVPGYMPYNQQMMMMPNMRFPVQGVRMGPPNTPPPPYSAHIPNPNLVNRPRLTLDKTKGNQLSDKERAFEEQRQKLRMFGKPGMTKVDPDALIGSMFAVDTKKKVQQNKKHNVTEQSKEEDDSFGDFLQGPAVQNESVIIPDEKPSDFNNSEHISELYHEPVQQKGKKDLDSMMMEFSDLNAPKKAKGFHKPTLNEVQKHNQHPQKTKAMSFHDSDHARSWKQQCDDLTGLFQMPEEAKVHQPVHPPTSPPAVISSEHVPSSMQLPAELAQMHSISQQQIEPGLPNCSNEQISTERLYPILLMSGLPREKLAHIWSLCNTGTPGQLVKNELWAVLALISLTQNNLNTTTLDTLSRFSEPPVPMFAATQGVALPAPTAPAQPKPIGAAASEEDDFADFQAAFVPPQQHVQHKVVSVHLQQHHNRQNTEIYFTHNQLQLQEQPYQQHQQHQQQQHHQQQQQQQEQLQNELESVSHSGAPVIDDKYGNNVRSFFCSSGSSTGHTSPSFEEDYYTDGRDSLSQISTSEQSENEDIRNFENYVEEFNSQKQQPPSASPLHCPFPSLQQPPAAPNTAPVRDIPPVPFNPGGSKASSFTVLPGLANQRNNNNLSLSASETSLPPILNSPHGKLQGSTTQSFPNLSAAEDDSDFSDFKSAALTANPASSDPNEVNLIKEEDKYDALRAFSVQGNEGLQTSTFDQAPKADHCSTADPGLVEAEVEDDWADFTTAPTVEETSVTASNLQLPAAPVSGPVKASKDDILTLFNKTDTLKPGESFFSSSSSNVAMDFPNKNAPAEGLAGEANQFETSLFDSTSSSDSLHTIKKPQFNYGAVSFPPGIPVSSSSSTSTPSTLGGGLFQDVSNPEQFTSVFGSSTAVTDSVAEDWGKYSSSSVSTSNPLEVVHFPALESNVEKDDWGDFSATTTMEAPASVGTKGEEDWCDFNAHTETEDAASQEPDSNFVTIKKQNLGTSEILGLFKVRDDPTTLSSYQLPQQQLQPTSKPRAKSQPSVDDDDGFSPPPMDFENDDDEEDLTFSRGYDLDDVMQQQVPATTYSVYGHSMNSAVYTQARTKKVLKETKEESGSVHSLELRPTSHIGDCSGSDSHSMSSIDGHSKSTDSLDQKGNPPESSEGRTAKEESIQPAQAIHHPIEPHELLASMPDFGDKYNIENEAQGSDRYGYEWTRCLLNCCQVITEANTLFNTISSSSVCNEVLKSNQGSQYIASIVEIYRVVCRVMTSMRSTAISTTELEQTLKNIDLAWNNLTAFLVGVSLLPDQSTLVFDNCVLKSDSEPSKNLACGLCLLNVDISPAKTLIQSAPSGSSKLTYAGRQYHSTCANFWVNCVDQTLPSLTLPELL</sequence>
<feature type="compositionally biased region" description="Low complexity" evidence="1">
    <location>
        <begin position="449"/>
        <end position="478"/>
    </location>
</feature>
<dbReference type="PANTHER" id="PTHR15463:SF2">
    <property type="entry name" value="SYNERGIN GAMMA"/>
    <property type="match status" value="1"/>
</dbReference>
<proteinExistence type="predicted"/>
<feature type="compositionally biased region" description="Polar residues" evidence="1">
    <location>
        <begin position="636"/>
        <end position="645"/>
    </location>
</feature>
<dbReference type="EMBL" id="BMAT01009082">
    <property type="protein sequence ID" value="GFR98200.1"/>
    <property type="molecule type" value="Genomic_DNA"/>
</dbReference>
<feature type="region of interest" description="Disordered" evidence="1">
    <location>
        <begin position="1080"/>
        <end position="1145"/>
    </location>
</feature>
<feature type="compositionally biased region" description="Acidic residues" evidence="1">
    <location>
        <begin position="1027"/>
        <end position="1036"/>
    </location>
</feature>
<evidence type="ECO:0000256" key="1">
    <source>
        <dbReference type="SAM" id="MobiDB-lite"/>
    </source>
</evidence>
<feature type="domain" description="EH" evidence="2">
    <location>
        <begin position="308"/>
        <end position="371"/>
    </location>
</feature>
<dbReference type="InterPro" id="IPR000261">
    <property type="entry name" value="EH_dom"/>
</dbReference>
<evidence type="ECO:0000313" key="4">
    <source>
        <dbReference type="Proteomes" id="UP000762676"/>
    </source>
</evidence>
<feature type="region of interest" description="Disordered" evidence="1">
    <location>
        <begin position="113"/>
        <end position="138"/>
    </location>
</feature>
<reference evidence="3 4" key="1">
    <citation type="journal article" date="2021" name="Elife">
        <title>Chloroplast acquisition without the gene transfer in kleptoplastic sea slugs, Plakobranchus ocellatus.</title>
        <authorList>
            <person name="Maeda T."/>
            <person name="Takahashi S."/>
            <person name="Yoshida T."/>
            <person name="Shimamura S."/>
            <person name="Takaki Y."/>
            <person name="Nagai Y."/>
            <person name="Toyoda A."/>
            <person name="Suzuki Y."/>
            <person name="Arimoto A."/>
            <person name="Ishii H."/>
            <person name="Satoh N."/>
            <person name="Nishiyama T."/>
            <person name="Hasebe M."/>
            <person name="Maruyama T."/>
            <person name="Minagawa J."/>
            <person name="Obokata J."/>
            <person name="Shigenobu S."/>
        </authorList>
    </citation>
    <scope>NUCLEOTIDE SEQUENCE [LARGE SCALE GENOMIC DNA]</scope>
</reference>
<feature type="compositionally biased region" description="Basic and acidic residues" evidence="1">
    <location>
        <begin position="1115"/>
        <end position="1124"/>
    </location>
</feature>
<organism evidence="3 4">
    <name type="scientific">Elysia marginata</name>
    <dbReference type="NCBI Taxonomy" id="1093978"/>
    <lineage>
        <taxon>Eukaryota</taxon>
        <taxon>Metazoa</taxon>
        <taxon>Spiralia</taxon>
        <taxon>Lophotrochozoa</taxon>
        <taxon>Mollusca</taxon>
        <taxon>Gastropoda</taxon>
        <taxon>Heterobranchia</taxon>
        <taxon>Euthyneura</taxon>
        <taxon>Panpulmonata</taxon>
        <taxon>Sacoglossa</taxon>
        <taxon>Placobranchoidea</taxon>
        <taxon>Plakobranchidae</taxon>
        <taxon>Elysia</taxon>
    </lineage>
</organism>
<dbReference type="PROSITE" id="PS50031">
    <property type="entry name" value="EH"/>
    <property type="match status" value="1"/>
</dbReference>
<keyword evidence="4" id="KW-1185">Reference proteome</keyword>
<dbReference type="Gene3D" id="1.10.238.10">
    <property type="entry name" value="EF-hand"/>
    <property type="match status" value="1"/>
</dbReference>
<dbReference type="InterPro" id="IPR039656">
    <property type="entry name" value="SYNRG"/>
</dbReference>
<dbReference type="InterPro" id="IPR059024">
    <property type="entry name" value="SYNRG_C"/>
</dbReference>
<dbReference type="Pfam" id="PF25999">
    <property type="entry name" value="SYNRG_C"/>
    <property type="match status" value="1"/>
</dbReference>
<dbReference type="PANTHER" id="PTHR15463">
    <property type="entry name" value="AP1 GAMMA SUBUNIT BINDING PROTEIN 1"/>
    <property type="match status" value="1"/>
</dbReference>
<protein>
    <submittedName>
        <fullName evidence="3">Synergin gamma</fullName>
    </submittedName>
</protein>
<dbReference type="Proteomes" id="UP000762676">
    <property type="component" value="Unassembled WGS sequence"/>
</dbReference>
<feature type="compositionally biased region" description="Low complexity" evidence="1">
    <location>
        <begin position="1100"/>
        <end position="1114"/>
    </location>
</feature>
<feature type="region of interest" description="Disordered" evidence="1">
    <location>
        <begin position="993"/>
        <end position="1037"/>
    </location>
</feature>
<evidence type="ECO:0000313" key="3">
    <source>
        <dbReference type="EMBL" id="GFR98200.1"/>
    </source>
</evidence>
<accession>A0AAV4HLC8</accession>
<dbReference type="SUPFAM" id="SSF47473">
    <property type="entry name" value="EF-hand"/>
    <property type="match status" value="1"/>
</dbReference>
<feature type="region of interest" description="Disordered" evidence="1">
    <location>
        <begin position="550"/>
        <end position="593"/>
    </location>
</feature>
<evidence type="ECO:0000259" key="2">
    <source>
        <dbReference type="PROSITE" id="PS50031"/>
    </source>
</evidence>
<comment type="caution">
    <text evidence="3">The sequence shown here is derived from an EMBL/GenBank/DDBJ whole genome shotgun (WGS) entry which is preliminary data.</text>
</comment>
<name>A0AAV4HLC8_9GAST</name>
<dbReference type="Pfam" id="PF12763">
    <property type="entry name" value="EH"/>
    <property type="match status" value="1"/>
</dbReference>
<feature type="region of interest" description="Disordered" evidence="1">
    <location>
        <begin position="449"/>
        <end position="490"/>
    </location>
</feature>
<gene>
    <name evidence="3" type="ORF">ElyMa_004495600</name>
</gene>
<feature type="compositionally biased region" description="Basic and acidic residues" evidence="1">
    <location>
        <begin position="1133"/>
        <end position="1142"/>
    </location>
</feature>
<feature type="region of interest" description="Disordered" evidence="1">
    <location>
        <begin position="616"/>
        <end position="652"/>
    </location>
</feature>
<dbReference type="InterPro" id="IPR011992">
    <property type="entry name" value="EF-hand-dom_pair"/>
</dbReference>